<evidence type="ECO:0000259" key="4">
    <source>
        <dbReference type="Pfam" id="PF10531"/>
    </source>
</evidence>
<feature type="signal peptide" evidence="2">
    <location>
        <begin position="1"/>
        <end position="20"/>
    </location>
</feature>
<dbReference type="GO" id="GO:0015159">
    <property type="term" value="F:polysaccharide transmembrane transporter activity"/>
    <property type="evidence" value="ECO:0007669"/>
    <property type="project" value="InterPro"/>
</dbReference>
<dbReference type="RefSeq" id="WP_099555677.1">
    <property type="nucleotide sequence ID" value="NZ_LT960614.1"/>
</dbReference>
<evidence type="ECO:0000256" key="2">
    <source>
        <dbReference type="SAM" id="SignalP"/>
    </source>
</evidence>
<dbReference type="InterPro" id="IPR003715">
    <property type="entry name" value="Poly_export_N"/>
</dbReference>
<dbReference type="Pfam" id="PF10531">
    <property type="entry name" value="SLBB"/>
    <property type="match status" value="1"/>
</dbReference>
<organism evidence="5 6">
    <name type="scientific">Hartmannibacter diazotrophicus</name>
    <dbReference type="NCBI Taxonomy" id="1482074"/>
    <lineage>
        <taxon>Bacteria</taxon>
        <taxon>Pseudomonadati</taxon>
        <taxon>Pseudomonadota</taxon>
        <taxon>Alphaproteobacteria</taxon>
        <taxon>Hyphomicrobiales</taxon>
        <taxon>Pleomorphomonadaceae</taxon>
        <taxon>Hartmannibacter</taxon>
    </lineage>
</organism>
<dbReference type="AlphaFoldDB" id="A0A2C9D6G8"/>
<gene>
    <name evidence="5" type="ORF">HDIA_1574</name>
</gene>
<dbReference type="PANTHER" id="PTHR33619">
    <property type="entry name" value="POLYSACCHARIDE EXPORT PROTEIN GFCE-RELATED"/>
    <property type="match status" value="1"/>
</dbReference>
<reference evidence="6" key="1">
    <citation type="submission" date="2017-09" db="EMBL/GenBank/DDBJ databases">
        <title>Genome sequence of Nannocystis excedens DSM 71.</title>
        <authorList>
            <person name="Blom J."/>
        </authorList>
    </citation>
    <scope>NUCLEOTIDE SEQUENCE [LARGE SCALE GENOMIC DNA]</scope>
    <source>
        <strain evidence="6">type strain: E19</strain>
    </source>
</reference>
<evidence type="ECO:0000313" key="6">
    <source>
        <dbReference type="Proteomes" id="UP000223606"/>
    </source>
</evidence>
<dbReference type="KEGG" id="hdi:HDIA_1574"/>
<dbReference type="OrthoDB" id="197007at2"/>
<dbReference type="Gene3D" id="3.30.1950.10">
    <property type="entry name" value="wza like domain"/>
    <property type="match status" value="1"/>
</dbReference>
<name>A0A2C9D6G8_9HYPH</name>
<dbReference type="PANTHER" id="PTHR33619:SF3">
    <property type="entry name" value="POLYSACCHARIDE EXPORT PROTEIN GFCE-RELATED"/>
    <property type="match status" value="1"/>
</dbReference>
<dbReference type="PROSITE" id="PS51257">
    <property type="entry name" value="PROKAR_LIPOPROTEIN"/>
    <property type="match status" value="1"/>
</dbReference>
<feature type="domain" description="Polysaccharide export protein N-terminal" evidence="3">
    <location>
        <begin position="33"/>
        <end position="104"/>
    </location>
</feature>
<evidence type="ECO:0000256" key="1">
    <source>
        <dbReference type="ARBA" id="ARBA00022729"/>
    </source>
</evidence>
<sequence length="183" mass="20250">MRYRASFLILVMLAGGCAASHPKMQPDPAAVLPYRLDSGDRLRVIVYGQEDLTNSFTVDQSGYIMMPLVGSVPARGKTTQELQAGIATSLRNGYLRDPDVSVEVEQYRPFFIMGEVRAPGQFTYVNDMTVETAIAIAGGYTARAQTDEVEITRSINGKVYRGHLAMTQKVRPGDTIRVLQRLF</sequence>
<accession>A0A2C9D6G8</accession>
<dbReference type="InterPro" id="IPR049712">
    <property type="entry name" value="Poly_export"/>
</dbReference>
<evidence type="ECO:0000259" key="3">
    <source>
        <dbReference type="Pfam" id="PF02563"/>
    </source>
</evidence>
<keyword evidence="6" id="KW-1185">Reference proteome</keyword>
<feature type="domain" description="Soluble ligand binding" evidence="4">
    <location>
        <begin position="110"/>
        <end position="160"/>
    </location>
</feature>
<dbReference type="Pfam" id="PF02563">
    <property type="entry name" value="Poly_export"/>
    <property type="match status" value="1"/>
</dbReference>
<dbReference type="InterPro" id="IPR019554">
    <property type="entry name" value="Soluble_ligand-bd"/>
</dbReference>
<feature type="chain" id="PRO_5012496989" evidence="2">
    <location>
        <begin position="21"/>
        <end position="183"/>
    </location>
</feature>
<evidence type="ECO:0000313" key="5">
    <source>
        <dbReference type="EMBL" id="SON55115.1"/>
    </source>
</evidence>
<proteinExistence type="predicted"/>
<protein>
    <submittedName>
        <fullName evidence="5">Polysaccharide export protein Wza</fullName>
    </submittedName>
</protein>
<dbReference type="Proteomes" id="UP000223606">
    <property type="component" value="Chromosome 1"/>
</dbReference>
<keyword evidence="1 2" id="KW-0732">Signal</keyword>
<dbReference type="EMBL" id="LT960614">
    <property type="protein sequence ID" value="SON55115.1"/>
    <property type="molecule type" value="Genomic_DNA"/>
</dbReference>